<keyword evidence="3" id="KW-1185">Reference proteome</keyword>
<sequence length="224" mass="23705">MNRVGLGLAVGAGYVLGRTKKLKLAFAVGTMVAGKRLNLGPRGIADLVSQQLKDNPQFKEIGDQLRGDLRGVGKAATGALVERQIEGLADRLHGRTSQVRDQLSGAAPERSDREEDDDAYEDEDERAEASGEDEEEGADARSDADDAESGDEGEEPERERPARKTAARATKKAPAKKTAAPAARKGTAKKAAAKKTAARKTTPAKKTARKTTRSRATRGGGGDD</sequence>
<organism evidence="2 3">
    <name type="scientific">Streptomyces neyagawaensis</name>
    <dbReference type="NCBI Taxonomy" id="42238"/>
    <lineage>
        <taxon>Bacteria</taxon>
        <taxon>Bacillati</taxon>
        <taxon>Actinomycetota</taxon>
        <taxon>Actinomycetes</taxon>
        <taxon>Kitasatosporales</taxon>
        <taxon>Streptomycetaceae</taxon>
        <taxon>Streptomyces</taxon>
    </lineage>
</organism>
<dbReference type="Proteomes" id="UP001551189">
    <property type="component" value="Unassembled WGS sequence"/>
</dbReference>
<feature type="compositionally biased region" description="Low complexity" evidence="1">
    <location>
        <begin position="176"/>
        <end position="185"/>
    </location>
</feature>
<comment type="caution">
    <text evidence="2">The sequence shown here is derived from an EMBL/GenBank/DDBJ whole genome shotgun (WGS) entry which is preliminary data.</text>
</comment>
<proteinExistence type="predicted"/>
<feature type="compositionally biased region" description="Basic residues" evidence="1">
    <location>
        <begin position="186"/>
        <end position="216"/>
    </location>
</feature>
<feature type="region of interest" description="Disordered" evidence="1">
    <location>
        <begin position="92"/>
        <end position="224"/>
    </location>
</feature>
<feature type="compositionally biased region" description="Acidic residues" evidence="1">
    <location>
        <begin position="114"/>
        <end position="137"/>
    </location>
</feature>
<protein>
    <submittedName>
        <fullName evidence="2">DNA primase</fullName>
    </submittedName>
</protein>
<reference evidence="2 3" key="1">
    <citation type="submission" date="2024-06" db="EMBL/GenBank/DDBJ databases">
        <title>The Natural Products Discovery Center: Release of the First 8490 Sequenced Strains for Exploring Actinobacteria Biosynthetic Diversity.</title>
        <authorList>
            <person name="Kalkreuter E."/>
            <person name="Kautsar S.A."/>
            <person name="Yang D."/>
            <person name="Bader C.D."/>
            <person name="Teijaro C.N."/>
            <person name="Fluegel L."/>
            <person name="Davis C.M."/>
            <person name="Simpson J.R."/>
            <person name="Lauterbach L."/>
            <person name="Steele A.D."/>
            <person name="Gui C."/>
            <person name="Meng S."/>
            <person name="Li G."/>
            <person name="Viehrig K."/>
            <person name="Ye F."/>
            <person name="Su P."/>
            <person name="Kiefer A.F."/>
            <person name="Nichols A."/>
            <person name="Cepeda A.J."/>
            <person name="Yan W."/>
            <person name="Fan B."/>
            <person name="Jiang Y."/>
            <person name="Adhikari A."/>
            <person name="Zheng C.-J."/>
            <person name="Schuster L."/>
            <person name="Cowan T.M."/>
            <person name="Smanski M.J."/>
            <person name="Chevrette M.G."/>
            <person name="De Carvalho L.P.S."/>
            <person name="Shen B."/>
        </authorList>
    </citation>
    <scope>NUCLEOTIDE SEQUENCE [LARGE SCALE GENOMIC DNA]</scope>
    <source>
        <strain evidence="2 3">NPDC046851</strain>
    </source>
</reference>
<gene>
    <name evidence="2" type="ORF">ABZ931_27440</name>
</gene>
<name>A0ABV3B5M1_9ACTN</name>
<dbReference type="RefSeq" id="WP_359698638.1">
    <property type="nucleotide sequence ID" value="NZ_JBEYXT010000156.1"/>
</dbReference>
<evidence type="ECO:0000256" key="1">
    <source>
        <dbReference type="SAM" id="MobiDB-lite"/>
    </source>
</evidence>
<dbReference type="EMBL" id="JBEYXT010000156">
    <property type="protein sequence ID" value="MEU6804716.1"/>
    <property type="molecule type" value="Genomic_DNA"/>
</dbReference>
<evidence type="ECO:0000313" key="2">
    <source>
        <dbReference type="EMBL" id="MEU6804716.1"/>
    </source>
</evidence>
<accession>A0ABV3B5M1</accession>
<feature type="compositionally biased region" description="Acidic residues" evidence="1">
    <location>
        <begin position="145"/>
        <end position="156"/>
    </location>
</feature>
<evidence type="ECO:0000313" key="3">
    <source>
        <dbReference type="Proteomes" id="UP001551189"/>
    </source>
</evidence>
<feature type="compositionally biased region" description="Basic residues" evidence="1">
    <location>
        <begin position="163"/>
        <end position="175"/>
    </location>
</feature>